<reference evidence="9 10" key="1">
    <citation type="submission" date="2021-06" db="EMBL/GenBank/DDBJ databases">
        <title>Caerostris extrusa draft genome.</title>
        <authorList>
            <person name="Kono N."/>
            <person name="Arakawa K."/>
        </authorList>
    </citation>
    <scope>NUCLEOTIDE SEQUENCE [LARGE SCALE GENOMIC DNA]</scope>
</reference>
<name>A0AAV4YDM3_CAEEX</name>
<gene>
    <name evidence="9" type="ORF">CEXT_37131</name>
</gene>
<accession>A0AAV4YDM3</accession>
<organism evidence="9 10">
    <name type="scientific">Caerostris extrusa</name>
    <name type="common">Bark spider</name>
    <name type="synonym">Caerostris bankana</name>
    <dbReference type="NCBI Taxonomy" id="172846"/>
    <lineage>
        <taxon>Eukaryota</taxon>
        <taxon>Metazoa</taxon>
        <taxon>Ecdysozoa</taxon>
        <taxon>Arthropoda</taxon>
        <taxon>Chelicerata</taxon>
        <taxon>Arachnida</taxon>
        <taxon>Araneae</taxon>
        <taxon>Araneomorphae</taxon>
        <taxon>Entelegynae</taxon>
        <taxon>Araneoidea</taxon>
        <taxon>Araneidae</taxon>
        <taxon>Caerostris</taxon>
    </lineage>
</organism>
<evidence type="ECO:0000256" key="3">
    <source>
        <dbReference type="ARBA" id="ARBA00022737"/>
    </source>
</evidence>
<keyword evidence="3" id="KW-0677">Repeat</keyword>
<dbReference type="FunFam" id="3.30.160.60:FF:000303">
    <property type="entry name" value="Zinc finger protein 41"/>
    <property type="match status" value="1"/>
</dbReference>
<feature type="domain" description="C2H2-type" evidence="8">
    <location>
        <begin position="144"/>
        <end position="171"/>
    </location>
</feature>
<evidence type="ECO:0000256" key="6">
    <source>
        <dbReference type="ARBA" id="ARBA00023242"/>
    </source>
</evidence>
<keyword evidence="6" id="KW-0539">Nucleus</keyword>
<dbReference type="GO" id="GO:0008270">
    <property type="term" value="F:zinc ion binding"/>
    <property type="evidence" value="ECO:0007669"/>
    <property type="project" value="UniProtKB-KW"/>
</dbReference>
<dbReference type="InterPro" id="IPR013087">
    <property type="entry name" value="Znf_C2H2_type"/>
</dbReference>
<dbReference type="EMBL" id="BPLR01001763">
    <property type="protein sequence ID" value="GIZ04604.1"/>
    <property type="molecule type" value="Genomic_DNA"/>
</dbReference>
<evidence type="ECO:0000313" key="9">
    <source>
        <dbReference type="EMBL" id="GIZ04604.1"/>
    </source>
</evidence>
<keyword evidence="4 7" id="KW-0863">Zinc-finger</keyword>
<evidence type="ECO:0000313" key="10">
    <source>
        <dbReference type="Proteomes" id="UP001054945"/>
    </source>
</evidence>
<dbReference type="FunFam" id="3.30.160.60:FF:000145">
    <property type="entry name" value="Zinc finger protein 574"/>
    <property type="match status" value="1"/>
</dbReference>
<evidence type="ECO:0000259" key="8">
    <source>
        <dbReference type="PROSITE" id="PS50157"/>
    </source>
</evidence>
<protein>
    <recommendedName>
        <fullName evidence="8">C2H2-type domain-containing protein</fullName>
    </recommendedName>
</protein>
<evidence type="ECO:0000256" key="4">
    <source>
        <dbReference type="ARBA" id="ARBA00022771"/>
    </source>
</evidence>
<keyword evidence="2" id="KW-0479">Metal-binding</keyword>
<proteinExistence type="predicted"/>
<evidence type="ECO:0000256" key="7">
    <source>
        <dbReference type="PROSITE-ProRule" id="PRU00042"/>
    </source>
</evidence>
<dbReference type="Pfam" id="PF00096">
    <property type="entry name" value="zf-C2H2"/>
    <property type="match status" value="2"/>
</dbReference>
<dbReference type="Proteomes" id="UP001054945">
    <property type="component" value="Unassembled WGS sequence"/>
</dbReference>
<evidence type="ECO:0000256" key="1">
    <source>
        <dbReference type="ARBA" id="ARBA00004123"/>
    </source>
</evidence>
<dbReference type="Gene3D" id="3.30.160.60">
    <property type="entry name" value="Classic Zinc Finger"/>
    <property type="match status" value="2"/>
</dbReference>
<keyword evidence="5" id="KW-0862">Zinc</keyword>
<dbReference type="PROSITE" id="PS50157">
    <property type="entry name" value="ZINC_FINGER_C2H2_2"/>
    <property type="match status" value="2"/>
</dbReference>
<comment type="caution">
    <text evidence="9">The sequence shown here is derived from an EMBL/GenBank/DDBJ whole genome shotgun (WGS) entry which is preliminary data.</text>
</comment>
<evidence type="ECO:0000256" key="2">
    <source>
        <dbReference type="ARBA" id="ARBA00022723"/>
    </source>
</evidence>
<dbReference type="GO" id="GO:0005634">
    <property type="term" value="C:nucleus"/>
    <property type="evidence" value="ECO:0007669"/>
    <property type="project" value="UniProtKB-SubCell"/>
</dbReference>
<dbReference type="PANTHER" id="PTHR24394">
    <property type="entry name" value="ZINC FINGER PROTEIN"/>
    <property type="match status" value="1"/>
</dbReference>
<comment type="subcellular location">
    <subcellularLocation>
        <location evidence="1">Nucleus</location>
    </subcellularLocation>
</comment>
<evidence type="ECO:0000256" key="5">
    <source>
        <dbReference type="ARBA" id="ARBA00022833"/>
    </source>
</evidence>
<dbReference type="GO" id="GO:0000981">
    <property type="term" value="F:DNA-binding transcription factor activity, RNA polymerase II-specific"/>
    <property type="evidence" value="ECO:0007669"/>
    <property type="project" value="TreeGrafter"/>
</dbReference>
<dbReference type="PANTHER" id="PTHR24394:SF29">
    <property type="entry name" value="MYONEURIN"/>
    <property type="match status" value="1"/>
</dbReference>
<keyword evidence="10" id="KW-1185">Reference proteome</keyword>
<dbReference type="SUPFAM" id="SSF57667">
    <property type="entry name" value="beta-beta-alpha zinc fingers"/>
    <property type="match status" value="1"/>
</dbReference>
<sequence length="224" mass="25700">MQLPTRINEVPNDQATAGGSVYQLINYWCCLQNPMLKTKPPDLPSSFAGITRTLTYRNRGKFQLGIACRVSNYAFFIRKPNALSTQQVRLKCPTLIESCENCFNSRDNDHVWEKPHKCNLCSKSFPTPGDLKSHMYVHNGSWPYKCHICNRGFSKQTNLRNHLFLHTEVKAERSQISRPPSNGWASPVRPKMRGTLSQTPWLHSLGGIPRQCIFGRFGRTPRWH</sequence>
<dbReference type="AlphaFoldDB" id="A0AAV4YDM3"/>
<dbReference type="PROSITE" id="PS00028">
    <property type="entry name" value="ZINC_FINGER_C2H2_1"/>
    <property type="match status" value="2"/>
</dbReference>
<dbReference type="GO" id="GO:1990837">
    <property type="term" value="F:sequence-specific double-stranded DNA binding"/>
    <property type="evidence" value="ECO:0007669"/>
    <property type="project" value="UniProtKB-ARBA"/>
</dbReference>
<feature type="domain" description="C2H2-type" evidence="8">
    <location>
        <begin position="116"/>
        <end position="143"/>
    </location>
</feature>
<dbReference type="SMART" id="SM00355">
    <property type="entry name" value="ZnF_C2H2"/>
    <property type="match status" value="2"/>
</dbReference>
<dbReference type="InterPro" id="IPR036236">
    <property type="entry name" value="Znf_C2H2_sf"/>
</dbReference>